<dbReference type="Proteomes" id="UP000277094">
    <property type="component" value="Unassembled WGS sequence"/>
</dbReference>
<feature type="transmembrane region" description="Helical" evidence="2">
    <location>
        <begin position="69"/>
        <end position="92"/>
    </location>
</feature>
<evidence type="ECO:0000256" key="2">
    <source>
        <dbReference type="SAM" id="Phobius"/>
    </source>
</evidence>
<keyword evidence="2" id="KW-0472">Membrane</keyword>
<reference evidence="3 4" key="1">
    <citation type="submission" date="2018-11" db="EMBL/GenBank/DDBJ databases">
        <authorList>
            <person name="Li F."/>
        </authorList>
    </citation>
    <scope>NUCLEOTIDE SEQUENCE [LARGE SCALE GENOMIC DNA]</scope>
    <source>
        <strain evidence="3 4">KIS18-7</strain>
    </source>
</reference>
<protein>
    <submittedName>
        <fullName evidence="3">Uncharacterized protein</fullName>
    </submittedName>
</protein>
<sequence>MPAEEPSEDVVDLPVEEPYVAEPVEDETEIEDEEEPEPAPEPERLEAPAARASTEPVPRFVEFRPGNSLSYLFGTLFAIFFVGAVIGIFWAVSNGGRPALIAAGAATFAAMASWWALLNWTPAIVSISNGTLEISRGSTGESWDLRDPATELTMPEKVTRSWKATLRNDVGKQFTITSSTVEPEQFVSIVEHYRALGPEN</sequence>
<keyword evidence="2" id="KW-1133">Transmembrane helix</keyword>
<dbReference type="AlphaFoldDB" id="A0A3N0DPF8"/>
<comment type="caution">
    <text evidence="3">The sequence shown here is derived from an EMBL/GenBank/DDBJ whole genome shotgun (WGS) entry which is preliminary data.</text>
</comment>
<keyword evidence="4" id="KW-1185">Reference proteome</keyword>
<accession>A0A3N0DPF8</accession>
<name>A0A3N0DPF8_9ACTN</name>
<gene>
    <name evidence="3" type="ORF">EFL95_16015</name>
</gene>
<proteinExistence type="predicted"/>
<feature type="region of interest" description="Disordered" evidence="1">
    <location>
        <begin position="1"/>
        <end position="53"/>
    </location>
</feature>
<organism evidence="3 4">
    <name type="scientific">Nocardioides marmorisolisilvae</name>
    <dbReference type="NCBI Taxonomy" id="1542737"/>
    <lineage>
        <taxon>Bacteria</taxon>
        <taxon>Bacillati</taxon>
        <taxon>Actinomycetota</taxon>
        <taxon>Actinomycetes</taxon>
        <taxon>Propionibacteriales</taxon>
        <taxon>Nocardioidaceae</taxon>
        <taxon>Nocardioides</taxon>
    </lineage>
</organism>
<evidence type="ECO:0000313" key="4">
    <source>
        <dbReference type="Proteomes" id="UP000277094"/>
    </source>
</evidence>
<evidence type="ECO:0000313" key="3">
    <source>
        <dbReference type="EMBL" id="RNL77529.1"/>
    </source>
</evidence>
<feature type="compositionally biased region" description="Acidic residues" evidence="1">
    <location>
        <begin position="23"/>
        <end position="40"/>
    </location>
</feature>
<dbReference type="EMBL" id="RJSG01000003">
    <property type="protein sequence ID" value="RNL77529.1"/>
    <property type="molecule type" value="Genomic_DNA"/>
</dbReference>
<feature type="transmembrane region" description="Helical" evidence="2">
    <location>
        <begin position="98"/>
        <end position="118"/>
    </location>
</feature>
<feature type="compositionally biased region" description="Acidic residues" evidence="1">
    <location>
        <begin position="1"/>
        <end position="15"/>
    </location>
</feature>
<evidence type="ECO:0000256" key="1">
    <source>
        <dbReference type="SAM" id="MobiDB-lite"/>
    </source>
</evidence>
<keyword evidence="2" id="KW-0812">Transmembrane</keyword>